<sequence length="51" mass="5712">AARRVPRAPAPILARRAHGGQVPDYRLHGEHRPIGRAHRRTEPAAARLLYV</sequence>
<evidence type="ECO:0000256" key="1">
    <source>
        <dbReference type="SAM" id="MobiDB-lite"/>
    </source>
</evidence>
<evidence type="ECO:0000313" key="2">
    <source>
        <dbReference type="EMBL" id="CAA9347314.1"/>
    </source>
</evidence>
<reference evidence="2" key="1">
    <citation type="submission" date="2020-02" db="EMBL/GenBank/DDBJ databases">
        <authorList>
            <person name="Meier V. D."/>
        </authorList>
    </citation>
    <scope>NUCLEOTIDE SEQUENCE</scope>
    <source>
        <strain evidence="2">AVDCRST_MAG68</strain>
    </source>
</reference>
<feature type="non-terminal residue" evidence="2">
    <location>
        <position position="1"/>
    </location>
</feature>
<name>A0A6J4M1E5_9BACT</name>
<protein>
    <submittedName>
        <fullName evidence="2">Uncharacterized protein</fullName>
    </submittedName>
</protein>
<proteinExistence type="predicted"/>
<organism evidence="2">
    <name type="scientific">uncultured Gemmatimonadota bacterium</name>
    <dbReference type="NCBI Taxonomy" id="203437"/>
    <lineage>
        <taxon>Bacteria</taxon>
        <taxon>Pseudomonadati</taxon>
        <taxon>Gemmatimonadota</taxon>
        <taxon>environmental samples</taxon>
    </lineage>
</organism>
<dbReference type="AlphaFoldDB" id="A0A6J4M1E5"/>
<gene>
    <name evidence="2" type="ORF">AVDCRST_MAG68-4014</name>
</gene>
<feature type="non-terminal residue" evidence="2">
    <location>
        <position position="51"/>
    </location>
</feature>
<feature type="region of interest" description="Disordered" evidence="1">
    <location>
        <begin position="17"/>
        <end position="40"/>
    </location>
</feature>
<dbReference type="EMBL" id="CADCTW010000161">
    <property type="protein sequence ID" value="CAA9347314.1"/>
    <property type="molecule type" value="Genomic_DNA"/>
</dbReference>
<accession>A0A6J4M1E5</accession>